<feature type="region of interest" description="Disordered" evidence="1">
    <location>
        <begin position="57"/>
        <end position="109"/>
    </location>
</feature>
<evidence type="ECO:0000256" key="1">
    <source>
        <dbReference type="SAM" id="MobiDB-lite"/>
    </source>
</evidence>
<dbReference type="InterPro" id="IPR008160">
    <property type="entry name" value="Collagen"/>
</dbReference>
<dbReference type="PANTHER" id="PTHR24637:SF421">
    <property type="entry name" value="CUTICLE COLLAGEN DPY-2"/>
    <property type="match status" value="1"/>
</dbReference>
<dbReference type="PANTHER" id="PTHR24637">
    <property type="entry name" value="COLLAGEN"/>
    <property type="match status" value="1"/>
</dbReference>
<gene>
    <name evidence="3" type="ORF">IF188_15915</name>
</gene>
<comment type="caution">
    <text evidence="3">The sequence shown here is derived from an EMBL/GenBank/DDBJ whole genome shotgun (WGS) entry which is preliminary data.</text>
</comment>
<sequence length="237" mass="22650">MRRHTIAAALAAGLVLVGGAAFAAAPALTASTITACAGADGKLRLVDASTQCRPPEKAISWNTVGPQGPAGPAGPAGPQGETGATGATGPTGATGATGPAGPAGPTGPAGVGGKGYGVWGELPAVSHLGNGTVASLSLPAGSYVLTAAVRADTESSSASEEVAISCALMYETSTLATAGETPGNFLTQTFYGRSSLAMTATRTLSAPGTVSVFCGQVGADAVSFTADITAVAVSSIG</sequence>
<keyword evidence="2" id="KW-0732">Signal</keyword>
<feature type="chain" id="PRO_5046304754" evidence="2">
    <location>
        <begin position="24"/>
        <end position="237"/>
    </location>
</feature>
<evidence type="ECO:0000313" key="3">
    <source>
        <dbReference type="EMBL" id="MBD3943180.1"/>
    </source>
</evidence>
<feature type="compositionally biased region" description="Low complexity" evidence="1">
    <location>
        <begin position="76"/>
        <end position="100"/>
    </location>
</feature>
<evidence type="ECO:0000256" key="2">
    <source>
        <dbReference type="SAM" id="SignalP"/>
    </source>
</evidence>
<feature type="signal peptide" evidence="2">
    <location>
        <begin position="1"/>
        <end position="23"/>
    </location>
</feature>
<dbReference type="EMBL" id="JACXZS010000011">
    <property type="protein sequence ID" value="MBD3943180.1"/>
    <property type="molecule type" value="Genomic_DNA"/>
</dbReference>
<accession>A0ABR8NRC8</accession>
<proteinExistence type="predicted"/>
<dbReference type="Pfam" id="PF01391">
    <property type="entry name" value="Collagen"/>
    <property type="match status" value="1"/>
</dbReference>
<evidence type="ECO:0000313" key="4">
    <source>
        <dbReference type="Proteomes" id="UP000598426"/>
    </source>
</evidence>
<dbReference type="RefSeq" id="WP_191172790.1">
    <property type="nucleotide sequence ID" value="NZ_JACXZS010000011.1"/>
</dbReference>
<name>A0ABR8NRC8_9MICO</name>
<dbReference type="Proteomes" id="UP000598426">
    <property type="component" value="Unassembled WGS sequence"/>
</dbReference>
<protein>
    <submittedName>
        <fullName evidence="3">Collagen-like protein</fullName>
    </submittedName>
</protein>
<keyword evidence="4" id="KW-1185">Reference proteome</keyword>
<organism evidence="3 4">
    <name type="scientific">Microbacterium helvum</name>
    <dbReference type="NCBI Taxonomy" id="2773713"/>
    <lineage>
        <taxon>Bacteria</taxon>
        <taxon>Bacillati</taxon>
        <taxon>Actinomycetota</taxon>
        <taxon>Actinomycetes</taxon>
        <taxon>Micrococcales</taxon>
        <taxon>Microbacteriaceae</taxon>
        <taxon>Microbacterium</taxon>
    </lineage>
</organism>
<reference evidence="3 4" key="1">
    <citation type="submission" date="2020-09" db="EMBL/GenBank/DDBJ databases">
        <title>Isolation and identification of active actinomycetes.</title>
        <authorList>
            <person name="Li X."/>
        </authorList>
    </citation>
    <scope>NUCLEOTIDE SEQUENCE [LARGE SCALE GENOMIC DNA]</scope>
    <source>
        <strain evidence="3 4">NEAU-LLC</strain>
    </source>
</reference>